<organism evidence="3 4">
    <name type="scientific">Olivibacter ginsenosidimutans</name>
    <dbReference type="NCBI Taxonomy" id="1176537"/>
    <lineage>
        <taxon>Bacteria</taxon>
        <taxon>Pseudomonadati</taxon>
        <taxon>Bacteroidota</taxon>
        <taxon>Sphingobacteriia</taxon>
        <taxon>Sphingobacteriales</taxon>
        <taxon>Sphingobacteriaceae</taxon>
        <taxon>Olivibacter</taxon>
    </lineage>
</organism>
<feature type="transmembrane region" description="Helical" evidence="1">
    <location>
        <begin position="182"/>
        <end position="206"/>
    </location>
</feature>
<dbReference type="Pfam" id="PF01433">
    <property type="entry name" value="Peptidase_M1"/>
    <property type="match status" value="1"/>
</dbReference>
<evidence type="ECO:0000259" key="2">
    <source>
        <dbReference type="Pfam" id="PF01433"/>
    </source>
</evidence>
<evidence type="ECO:0000313" key="3">
    <source>
        <dbReference type="EMBL" id="GAA4778826.1"/>
    </source>
</evidence>
<dbReference type="Proteomes" id="UP001501411">
    <property type="component" value="Unassembled WGS sequence"/>
</dbReference>
<reference evidence="4" key="1">
    <citation type="journal article" date="2019" name="Int. J. Syst. Evol. Microbiol.">
        <title>The Global Catalogue of Microorganisms (GCM) 10K type strain sequencing project: providing services to taxonomists for standard genome sequencing and annotation.</title>
        <authorList>
            <consortium name="The Broad Institute Genomics Platform"/>
            <consortium name="The Broad Institute Genome Sequencing Center for Infectious Disease"/>
            <person name="Wu L."/>
            <person name="Ma J."/>
        </authorList>
    </citation>
    <scope>NUCLEOTIDE SEQUENCE [LARGE SCALE GENOMIC DNA]</scope>
    <source>
        <strain evidence="4">JCM 18200</strain>
    </source>
</reference>
<feature type="transmembrane region" description="Helical" evidence="1">
    <location>
        <begin position="218"/>
        <end position="235"/>
    </location>
</feature>
<protein>
    <recommendedName>
        <fullName evidence="2">Peptidase M1 membrane alanine aminopeptidase domain-containing protein</fullName>
    </recommendedName>
</protein>
<feature type="transmembrane region" description="Helical" evidence="1">
    <location>
        <begin position="108"/>
        <end position="130"/>
    </location>
</feature>
<accession>A0ABP9AF18</accession>
<feature type="transmembrane region" description="Helical" evidence="1">
    <location>
        <begin position="137"/>
        <end position="155"/>
    </location>
</feature>
<feature type="transmembrane region" description="Helical" evidence="1">
    <location>
        <begin position="76"/>
        <end position="96"/>
    </location>
</feature>
<comment type="caution">
    <text evidence="3">The sequence shown here is derived from an EMBL/GenBank/DDBJ whole genome shotgun (WGS) entry which is preliminary data.</text>
</comment>
<keyword evidence="4" id="KW-1185">Reference proteome</keyword>
<dbReference type="PANTHER" id="PTHR11533">
    <property type="entry name" value="PROTEASE M1 ZINC METALLOPROTEASE"/>
    <property type="match status" value="1"/>
</dbReference>
<dbReference type="PANTHER" id="PTHR11533:SF174">
    <property type="entry name" value="PUROMYCIN-SENSITIVE AMINOPEPTIDASE-RELATED"/>
    <property type="match status" value="1"/>
</dbReference>
<dbReference type="SUPFAM" id="SSF55486">
    <property type="entry name" value="Metalloproteases ('zincins'), catalytic domain"/>
    <property type="match status" value="1"/>
</dbReference>
<sequence length="719" mass="83295">MELYAAIDQGIRLPQQYARTGLMTTTICESFHPLAMLLFAYIVNDLYARSQASAFDVLENATYYAKTKQIGHMLSVFLLLLFFSLLMVIEGILFQYAYHYPHIHWRGYLGIFVFNTLPLLFFSVLVLLLHSWVKQRYFALTLSLTIAIFAQSPFYKQLIPFPLFQFFSTYHGPFSDFNGYDFYLFSAIYRMFFCFSILLIVVIIDWSIRRRKLGWRPLLAICCSLAFGLYSGYTFQQGYFPRDEQTVLYASATYEKRYKIYEHLPQPTITHVSTEIALYPVQHAYQLKGVYQLQNKSKHHIDRILINIPDDFHIIRAIYTSTAEKHTFNKAVSELCLTNPLAPGATAQLQFHLSFTGHAVNGHQSFNAIVNNGSFIRISRYFPQIGYQRSREIDQASQRALYDLGSVSPDKKVDAPRDSTDDFIHLDMLVSTSGDQHVVGTGELIQTWTRNHRNYFRYRSSSPIPFRFGLSSATYRVQKDHYKDLPISVYYHPEHTENVSQLIQNAKRTLAYCEQNFGSYPFHSLTFAEISSFTRGFAATAYPSTVFMTEDMLFHANVHADEQQDVIVELVGHELSHMWWGGNQIDPDQREGAAMLTETLAMYTEMMLYKQVHGREKMLQHLKVHEQIYRASSGFSKPQALYRVTDENTHISYSKGAVVMVKLAQLIGEDNVNNALHQFLMQYRYATLKPISTDLITIFLRVSPQKYHQQIRKMFMETL</sequence>
<dbReference type="InterPro" id="IPR050344">
    <property type="entry name" value="Peptidase_M1_aminopeptidases"/>
</dbReference>
<dbReference type="InterPro" id="IPR027268">
    <property type="entry name" value="Peptidase_M4/M1_CTD_sf"/>
</dbReference>
<keyword evidence="1" id="KW-0812">Transmembrane</keyword>
<evidence type="ECO:0000256" key="1">
    <source>
        <dbReference type="SAM" id="Phobius"/>
    </source>
</evidence>
<dbReference type="Gene3D" id="1.10.390.10">
    <property type="entry name" value="Neutral Protease Domain 2"/>
    <property type="match status" value="1"/>
</dbReference>
<evidence type="ECO:0000313" key="4">
    <source>
        <dbReference type="Proteomes" id="UP001501411"/>
    </source>
</evidence>
<feature type="domain" description="Peptidase M1 membrane alanine aminopeptidase" evidence="2">
    <location>
        <begin position="504"/>
        <end position="701"/>
    </location>
</feature>
<gene>
    <name evidence="3" type="ORF">GCM10023231_01760</name>
</gene>
<name>A0ABP9AF18_9SPHI</name>
<dbReference type="InterPro" id="IPR014782">
    <property type="entry name" value="Peptidase_M1_dom"/>
</dbReference>
<keyword evidence="1" id="KW-1133">Transmembrane helix</keyword>
<dbReference type="EMBL" id="BAABIQ010000002">
    <property type="protein sequence ID" value="GAA4778826.1"/>
    <property type="molecule type" value="Genomic_DNA"/>
</dbReference>
<proteinExistence type="predicted"/>
<keyword evidence="1" id="KW-0472">Membrane</keyword>